<dbReference type="InterPro" id="IPR013087">
    <property type="entry name" value="Znf_C2H2_type"/>
</dbReference>
<keyword evidence="2" id="KW-0479">Metal-binding</keyword>
<comment type="caution">
    <text evidence="10">The sequence shown here is derived from an EMBL/GenBank/DDBJ whole genome shotgun (WGS) entry which is preliminary data.</text>
</comment>
<feature type="compositionally biased region" description="Polar residues" evidence="8">
    <location>
        <begin position="608"/>
        <end position="620"/>
    </location>
</feature>
<dbReference type="Gene3D" id="3.30.160.60">
    <property type="entry name" value="Classic Zinc Finger"/>
    <property type="match status" value="2"/>
</dbReference>
<feature type="region of interest" description="Disordered" evidence="8">
    <location>
        <begin position="302"/>
        <end position="363"/>
    </location>
</feature>
<dbReference type="GO" id="GO:0005634">
    <property type="term" value="C:nucleus"/>
    <property type="evidence" value="ECO:0007669"/>
    <property type="project" value="UniProtKB-SubCell"/>
</dbReference>
<dbReference type="PROSITE" id="PS00028">
    <property type="entry name" value="ZINC_FINGER_C2H2_1"/>
    <property type="match status" value="2"/>
</dbReference>
<proteinExistence type="predicted"/>
<dbReference type="PANTHER" id="PTHR40626">
    <property type="entry name" value="MIP31509P"/>
    <property type="match status" value="1"/>
</dbReference>
<accession>A0A9P0QS90</accession>
<feature type="compositionally biased region" description="Low complexity" evidence="8">
    <location>
        <begin position="303"/>
        <end position="353"/>
    </location>
</feature>
<dbReference type="GO" id="GO:0000978">
    <property type="term" value="F:RNA polymerase II cis-regulatory region sequence-specific DNA binding"/>
    <property type="evidence" value="ECO:0007669"/>
    <property type="project" value="InterPro"/>
</dbReference>
<evidence type="ECO:0000256" key="8">
    <source>
        <dbReference type="SAM" id="MobiDB-lite"/>
    </source>
</evidence>
<reference evidence="10" key="1">
    <citation type="submission" date="2022-03" db="EMBL/GenBank/DDBJ databases">
        <authorList>
            <person name="Legras J.-L."/>
            <person name="Devillers H."/>
            <person name="Grondin C."/>
        </authorList>
    </citation>
    <scope>NUCLEOTIDE SEQUENCE</scope>
    <source>
        <strain evidence="10">CLIB 1423</strain>
    </source>
</reference>
<evidence type="ECO:0000256" key="3">
    <source>
        <dbReference type="ARBA" id="ARBA00022737"/>
    </source>
</evidence>
<feature type="domain" description="C2H2-type" evidence="9">
    <location>
        <begin position="852"/>
        <end position="880"/>
    </location>
</feature>
<feature type="region of interest" description="Disordered" evidence="8">
    <location>
        <begin position="456"/>
        <end position="486"/>
    </location>
</feature>
<dbReference type="Pfam" id="PF00096">
    <property type="entry name" value="zf-C2H2"/>
    <property type="match status" value="2"/>
</dbReference>
<dbReference type="PROSITE" id="PS50157">
    <property type="entry name" value="ZINC_FINGER_C2H2_2"/>
    <property type="match status" value="2"/>
</dbReference>
<evidence type="ECO:0000256" key="6">
    <source>
        <dbReference type="ARBA" id="ARBA00023242"/>
    </source>
</evidence>
<dbReference type="OrthoDB" id="654211at2759"/>
<dbReference type="SMART" id="SM00355">
    <property type="entry name" value="ZnF_C2H2"/>
    <property type="match status" value="2"/>
</dbReference>
<feature type="compositionally biased region" description="Polar residues" evidence="8">
    <location>
        <begin position="673"/>
        <end position="685"/>
    </location>
</feature>
<evidence type="ECO:0000256" key="4">
    <source>
        <dbReference type="ARBA" id="ARBA00022771"/>
    </source>
</evidence>
<keyword evidence="6" id="KW-0539">Nucleus</keyword>
<keyword evidence="11" id="KW-1185">Reference proteome</keyword>
<dbReference type="AlphaFoldDB" id="A0A9P0QS90"/>
<feature type="compositionally biased region" description="Low complexity" evidence="8">
    <location>
        <begin position="149"/>
        <end position="186"/>
    </location>
</feature>
<feature type="region of interest" description="Disordered" evidence="8">
    <location>
        <begin position="911"/>
        <end position="950"/>
    </location>
</feature>
<name>A0A9P0QS90_9ASCO</name>
<evidence type="ECO:0000256" key="5">
    <source>
        <dbReference type="ARBA" id="ARBA00022833"/>
    </source>
</evidence>
<feature type="compositionally biased region" description="Low complexity" evidence="8">
    <location>
        <begin position="389"/>
        <end position="437"/>
    </location>
</feature>
<sequence>MENNSGDPQNLNSELGMFFNQEFLTKDRDNSLQLVDIAENTLGEDSSSNIQWQFGGENNNAQPQQNINEDMMFSETYEDPFLSSNATDVAVNGVGRMGSGSAHTGVNEIDESPPFTIESDMFFDPMTIDDDQNSKKTPQSVFVDYNTPSSNQFDQHSISSSSYQHQQRQNAQSQSQTQLQGQAQGQIPASASYQQQLLSHVPVYHRGSIDSNSQQLPVNGNMPGLNFNNGSGFHELSPLTTVNSHTPSVSSVHSQQLSFFSAHQYLTRNSIDQSHPPSTNHHRASFDVYSKSRVSIDSQQSYNNFSMNNGVNTNNNSNNNNNANNINMNGSNSGANKKNSNTTSFFGSSGNNNSKRDRTAAPGRYTSFSFTNYIPFMSDKNSAHQRLDSGPTSPSSNSPPFAQQSEQYQQSSQQQQQQYQQQQQESEQRQQLQQEFQNPPPQASRHLIRSIFKNKNPTLFPSNEQGIDNNVSNNGQNVDGGEEELNYDGMEGLLSTLGNTGTGSGVGDFSENYMAQSQGQGIGLGPGFDANSSNGYQGTDLDDKKPKKIKRSLFTRFKSSNPEENNSLIKEENVALDSMEEKLIGDDHSSVSIPSSTSNTGGALSVDPTLSNSSHSNINASEPDYAALFERVGKRKNIVNTSSFIKTKGKVTKADSQQQQQPQSLSLRHSESDISSNPVDSFDNNSFENASVQIKEEPIDQIPSNELNGSSNEQINGAKSSSLANASKRILGSKLLKKKSMPATGPSSNSIGSFDSGLDDNKVSAEVHRDSSLDLETSYTNNSSFSNNYKSNTQEEIELGEKGGVEVKINLKELDLPPTTQIFPTSIINSKSKTRGRKENKEADMSDSSKIFLCSYCSRRFKRQEHLKRHFRSLHTFEKPYDCQICQKKFSRSDNLNQHLKIHKQEEEMAAQGLTLTGEPLPGLGNSAESDDEREMKEEGWNKIKEEEMT</sequence>
<dbReference type="GO" id="GO:0000785">
    <property type="term" value="C:chromatin"/>
    <property type="evidence" value="ECO:0007669"/>
    <property type="project" value="TreeGrafter"/>
</dbReference>
<evidence type="ECO:0000256" key="2">
    <source>
        <dbReference type="ARBA" id="ARBA00022723"/>
    </source>
</evidence>
<feature type="region of interest" description="Disordered" evidence="8">
    <location>
        <begin position="737"/>
        <end position="756"/>
    </location>
</feature>
<keyword evidence="5" id="KW-0862">Zinc</keyword>
<evidence type="ECO:0000313" key="10">
    <source>
        <dbReference type="EMBL" id="CAH2353655.1"/>
    </source>
</evidence>
<dbReference type="GO" id="GO:0008270">
    <property type="term" value="F:zinc ion binding"/>
    <property type="evidence" value="ECO:0007669"/>
    <property type="project" value="UniProtKB-KW"/>
</dbReference>
<feature type="compositionally biased region" description="Polar residues" evidence="8">
    <location>
        <begin position="456"/>
        <end position="477"/>
    </location>
</feature>
<feature type="domain" description="C2H2-type" evidence="9">
    <location>
        <begin position="881"/>
        <end position="908"/>
    </location>
</feature>
<feature type="compositionally biased region" description="Basic and acidic residues" evidence="8">
    <location>
        <begin position="934"/>
        <end position="950"/>
    </location>
</feature>
<comment type="subcellular location">
    <subcellularLocation>
        <location evidence="1">Nucleus</location>
    </subcellularLocation>
</comment>
<dbReference type="Proteomes" id="UP000837801">
    <property type="component" value="Unassembled WGS sequence"/>
</dbReference>
<protein>
    <recommendedName>
        <fullName evidence="9">C2H2-type domain-containing protein</fullName>
    </recommendedName>
</protein>
<feature type="region of interest" description="Disordered" evidence="8">
    <location>
        <begin position="517"/>
        <end position="544"/>
    </location>
</feature>
<dbReference type="PANTHER" id="PTHR40626:SF11">
    <property type="entry name" value="ZINC FINGER PROTEIN YPR022C"/>
    <property type="match status" value="1"/>
</dbReference>
<feature type="region of interest" description="Disordered" evidence="8">
    <location>
        <begin position="698"/>
        <end position="723"/>
    </location>
</feature>
<keyword evidence="4 7" id="KW-0863">Zinc-finger</keyword>
<organism evidence="10 11">
    <name type="scientific">[Candida] railenensis</name>
    <dbReference type="NCBI Taxonomy" id="45579"/>
    <lineage>
        <taxon>Eukaryota</taxon>
        <taxon>Fungi</taxon>
        <taxon>Dikarya</taxon>
        <taxon>Ascomycota</taxon>
        <taxon>Saccharomycotina</taxon>
        <taxon>Pichiomycetes</taxon>
        <taxon>Debaryomycetaceae</taxon>
        <taxon>Kurtzmaniella</taxon>
    </lineage>
</organism>
<keyword evidence="3" id="KW-0677">Repeat</keyword>
<feature type="region of interest" description="Disordered" evidence="8">
    <location>
        <begin position="98"/>
        <end position="190"/>
    </location>
</feature>
<feature type="compositionally biased region" description="Polar residues" evidence="8">
    <location>
        <begin position="702"/>
        <end position="723"/>
    </location>
</feature>
<dbReference type="SUPFAM" id="SSF57667">
    <property type="entry name" value="beta-beta-alpha zinc fingers"/>
    <property type="match status" value="1"/>
</dbReference>
<dbReference type="EMBL" id="CAKXYY010000011">
    <property type="protein sequence ID" value="CAH2353655.1"/>
    <property type="molecule type" value="Genomic_DNA"/>
</dbReference>
<evidence type="ECO:0000256" key="7">
    <source>
        <dbReference type="PROSITE-ProRule" id="PRU00042"/>
    </source>
</evidence>
<feature type="region of interest" description="Disordered" evidence="8">
    <location>
        <begin position="647"/>
        <end position="685"/>
    </location>
</feature>
<dbReference type="FunFam" id="3.30.160.60:FF:001666">
    <property type="entry name" value="MDS1 and EVI1 complex locus"/>
    <property type="match status" value="1"/>
</dbReference>
<feature type="region of interest" description="Disordered" evidence="8">
    <location>
        <begin position="381"/>
        <end position="444"/>
    </location>
</feature>
<dbReference type="InterPro" id="IPR051059">
    <property type="entry name" value="VerF-like"/>
</dbReference>
<evidence type="ECO:0000259" key="9">
    <source>
        <dbReference type="PROSITE" id="PS50157"/>
    </source>
</evidence>
<dbReference type="GO" id="GO:0000981">
    <property type="term" value="F:DNA-binding transcription factor activity, RNA polymerase II-specific"/>
    <property type="evidence" value="ECO:0007669"/>
    <property type="project" value="InterPro"/>
</dbReference>
<evidence type="ECO:0000256" key="1">
    <source>
        <dbReference type="ARBA" id="ARBA00004123"/>
    </source>
</evidence>
<dbReference type="InterPro" id="IPR036236">
    <property type="entry name" value="Znf_C2H2_sf"/>
</dbReference>
<feature type="compositionally biased region" description="Low complexity" evidence="8">
    <location>
        <begin position="656"/>
        <end position="667"/>
    </location>
</feature>
<evidence type="ECO:0000313" key="11">
    <source>
        <dbReference type="Proteomes" id="UP000837801"/>
    </source>
</evidence>
<gene>
    <name evidence="10" type="ORF">CLIB1423_11S04720</name>
</gene>
<feature type="region of interest" description="Disordered" evidence="8">
    <location>
        <begin position="586"/>
        <end position="620"/>
    </location>
</feature>
<feature type="compositionally biased region" description="Low complexity" evidence="8">
    <location>
        <begin position="913"/>
        <end position="925"/>
    </location>
</feature>